<dbReference type="PROSITE" id="PS50043">
    <property type="entry name" value="HTH_LUXR_2"/>
    <property type="match status" value="1"/>
</dbReference>
<protein>
    <submittedName>
        <fullName evidence="6">Oxygen regulatory protein NreC</fullName>
    </submittedName>
</protein>
<evidence type="ECO:0000256" key="2">
    <source>
        <dbReference type="ARBA" id="ARBA00023125"/>
    </source>
</evidence>
<dbReference type="Pfam" id="PF00196">
    <property type="entry name" value="GerE"/>
    <property type="match status" value="1"/>
</dbReference>
<evidence type="ECO:0000256" key="1">
    <source>
        <dbReference type="ARBA" id="ARBA00023015"/>
    </source>
</evidence>
<dbReference type="InterPro" id="IPR036388">
    <property type="entry name" value="WH-like_DNA-bd_sf"/>
</dbReference>
<dbReference type="PRINTS" id="PR00038">
    <property type="entry name" value="HTHLUXR"/>
</dbReference>
<proteinExistence type="predicted"/>
<gene>
    <name evidence="6" type="ORF">EZS27_037221</name>
</gene>
<name>A0A5J4PQC1_9ZZZZ</name>
<comment type="caution">
    <text evidence="6">The sequence shown here is derived from an EMBL/GenBank/DDBJ whole genome shotgun (WGS) entry which is preliminary data.</text>
</comment>
<dbReference type="PANTHER" id="PTHR44688">
    <property type="entry name" value="DNA-BINDING TRANSCRIPTIONAL ACTIVATOR DEVR_DOSR"/>
    <property type="match status" value="1"/>
</dbReference>
<dbReference type="CDD" id="cd06170">
    <property type="entry name" value="LuxR_C_like"/>
    <property type="match status" value="1"/>
</dbReference>
<dbReference type="SMART" id="SM00421">
    <property type="entry name" value="HTH_LUXR"/>
    <property type="match status" value="1"/>
</dbReference>
<accession>A0A5J4PQC1</accession>
<dbReference type="PANTHER" id="PTHR44688:SF16">
    <property type="entry name" value="DNA-BINDING TRANSCRIPTIONAL ACTIVATOR DEVR_DOSR"/>
    <property type="match status" value="1"/>
</dbReference>
<keyword evidence="4" id="KW-1133">Transmembrane helix</keyword>
<feature type="transmembrane region" description="Helical" evidence="4">
    <location>
        <begin position="46"/>
        <end position="64"/>
    </location>
</feature>
<evidence type="ECO:0000313" key="6">
    <source>
        <dbReference type="EMBL" id="KAA6311707.1"/>
    </source>
</evidence>
<organism evidence="6">
    <name type="scientific">termite gut metagenome</name>
    <dbReference type="NCBI Taxonomy" id="433724"/>
    <lineage>
        <taxon>unclassified sequences</taxon>
        <taxon>metagenomes</taxon>
        <taxon>organismal metagenomes</taxon>
    </lineage>
</organism>
<keyword evidence="4" id="KW-0812">Transmembrane</keyword>
<dbReference type="InterPro" id="IPR016032">
    <property type="entry name" value="Sig_transdc_resp-reg_C-effctor"/>
</dbReference>
<evidence type="ECO:0000256" key="4">
    <source>
        <dbReference type="SAM" id="Phobius"/>
    </source>
</evidence>
<dbReference type="SUPFAM" id="SSF46894">
    <property type="entry name" value="C-terminal effector domain of the bipartite response regulators"/>
    <property type="match status" value="1"/>
</dbReference>
<evidence type="ECO:0000259" key="5">
    <source>
        <dbReference type="PROSITE" id="PS50043"/>
    </source>
</evidence>
<evidence type="ECO:0000256" key="3">
    <source>
        <dbReference type="ARBA" id="ARBA00023163"/>
    </source>
</evidence>
<keyword evidence="3" id="KW-0804">Transcription</keyword>
<dbReference type="GO" id="GO:0003677">
    <property type="term" value="F:DNA binding"/>
    <property type="evidence" value="ECO:0007669"/>
    <property type="project" value="UniProtKB-KW"/>
</dbReference>
<dbReference type="InterPro" id="IPR000792">
    <property type="entry name" value="Tscrpt_reg_LuxR_C"/>
</dbReference>
<dbReference type="PROSITE" id="PS00622">
    <property type="entry name" value="HTH_LUXR_1"/>
    <property type="match status" value="1"/>
</dbReference>
<feature type="domain" description="HTH luxR-type" evidence="5">
    <location>
        <begin position="115"/>
        <end position="180"/>
    </location>
</feature>
<dbReference type="GO" id="GO:0006355">
    <property type="term" value="P:regulation of DNA-templated transcription"/>
    <property type="evidence" value="ECO:0007669"/>
    <property type="project" value="InterPro"/>
</dbReference>
<sequence length="184" mass="20587">MEIAVITPDTLSAVGLRGMFASINPEIVVRTFPTFGAFADDTPDMYAWYFISSQMYVLYNFFFLPRKGKTVLLMPGIGGTIVPPDNHMLNIFLPEQKMKVELVKFLSGSKLLPSFNKEDKDLSVREIEVLILISKGLINKEIADKLNISLTTVITHRKNITHKLGIKSVPGLTMYAVMNGYAEI</sequence>
<keyword evidence="2" id="KW-0238">DNA-binding</keyword>
<keyword evidence="4" id="KW-0472">Membrane</keyword>
<keyword evidence="1" id="KW-0805">Transcription regulation</keyword>
<dbReference type="Gene3D" id="1.10.10.10">
    <property type="entry name" value="Winged helix-like DNA-binding domain superfamily/Winged helix DNA-binding domain"/>
    <property type="match status" value="1"/>
</dbReference>
<dbReference type="AlphaFoldDB" id="A0A5J4PQC1"/>
<dbReference type="EMBL" id="SNRY01006822">
    <property type="protein sequence ID" value="KAA6311707.1"/>
    <property type="molecule type" value="Genomic_DNA"/>
</dbReference>
<reference evidence="6" key="1">
    <citation type="submission" date="2019-03" db="EMBL/GenBank/DDBJ databases">
        <title>Single cell metagenomics reveals metabolic interactions within the superorganism composed of flagellate Streblomastix strix and complex community of Bacteroidetes bacteria on its surface.</title>
        <authorList>
            <person name="Treitli S.C."/>
            <person name="Kolisko M."/>
            <person name="Husnik F."/>
            <person name="Keeling P."/>
            <person name="Hampl V."/>
        </authorList>
    </citation>
    <scope>NUCLEOTIDE SEQUENCE</scope>
    <source>
        <strain evidence="6">STM</strain>
    </source>
</reference>